<sequence length="749" mass="83935">MPAAAALSERLALAFEAPLHSRDPVRKLPAAHGHPAPTSPIRFMSTMDDPPPPKRKFNFRQEPKKKPKTEDGSAALKTGFGAKMMAKMGYKGTGGLGKEGEGIAEPIQVVLRGSKGGVGIVSEKSEQQKREERRKAEANGEEYVDSEEEERRERKKRAKATREAQARSAAPRPKKTLFELEAAGMHVPLALQNIIDATTGASTPTSSVSLRGSEAIPFENSLQARVRRDLNSFSEAFEELQIESEAIAPQEYALQKELDALERQMDETRDISSRLQSMRTGSFDQVCNGLKEMRAAYPSKPLHRESIAVIYPHFSQLIASWSPLEDALEEPAAAFSELSNVIQPRSRRFVSDAYTHPSDALIARAQLDDEAPIKRGTTSSYETMMLKLWLPSVSSAITQWDVKEPRPMVHLIEVWRPVLPPFIAKRVLEQITRKLSTSIHEWNPRKFRRSPHTWVVEWLPYLKPSDLDPKGTGLVADIKRKLRHALQSIDITRGPLSGMEQWRKVFGKAEVDRMLTNHLVPRFASHLRDNFELNPAEQDMAPLEAVFAWKGFLSDQTLGELLKAQFFPKFLEIIHQWLSSEGVVFSEVEEWIKWWRETLGEDVNALPSVSSCWTEAYTLISQALDMGDARMTDLPAPHLESTRASPEAPDLSKSVNKEPPRQAAQAEEVTFKEIVEEFCGEENLLMMPLREAHDITGLPLFRITASATGRGGAVAYFKGDILMVQNKKDKALWEPTGLDESLIAKAEGK</sequence>
<feature type="compositionally biased region" description="Acidic residues" evidence="3">
    <location>
        <begin position="139"/>
        <end position="150"/>
    </location>
</feature>
<evidence type="ECO:0000259" key="4">
    <source>
        <dbReference type="PROSITE" id="PS50174"/>
    </source>
</evidence>
<dbReference type="Pfam" id="PF07842">
    <property type="entry name" value="GCFC"/>
    <property type="match status" value="1"/>
</dbReference>
<evidence type="ECO:0000313" key="5">
    <source>
        <dbReference type="EMBL" id="OSS50779.1"/>
    </source>
</evidence>
<protein>
    <recommendedName>
        <fullName evidence="4">G-patch domain-containing protein</fullName>
    </recommendedName>
</protein>
<feature type="region of interest" description="Disordered" evidence="3">
    <location>
        <begin position="120"/>
        <end position="174"/>
    </location>
</feature>
<accession>A0A1Y2M4N9</accession>
<name>A0A1Y2M4N9_EPING</name>
<feature type="compositionally biased region" description="Basic and acidic residues" evidence="3">
    <location>
        <begin position="123"/>
        <end position="138"/>
    </location>
</feature>
<dbReference type="InterPro" id="IPR000467">
    <property type="entry name" value="G_patch_dom"/>
</dbReference>
<dbReference type="InParanoid" id="A0A1Y2M4N9"/>
<feature type="region of interest" description="Disordered" evidence="3">
    <location>
        <begin position="20"/>
        <end position="76"/>
    </location>
</feature>
<dbReference type="PROSITE" id="PS50174">
    <property type="entry name" value="G_PATCH"/>
    <property type="match status" value="1"/>
</dbReference>
<organism evidence="5 6">
    <name type="scientific">Epicoccum nigrum</name>
    <name type="common">Soil fungus</name>
    <name type="synonym">Epicoccum purpurascens</name>
    <dbReference type="NCBI Taxonomy" id="105696"/>
    <lineage>
        <taxon>Eukaryota</taxon>
        <taxon>Fungi</taxon>
        <taxon>Dikarya</taxon>
        <taxon>Ascomycota</taxon>
        <taxon>Pezizomycotina</taxon>
        <taxon>Dothideomycetes</taxon>
        <taxon>Pleosporomycetidae</taxon>
        <taxon>Pleosporales</taxon>
        <taxon>Pleosporineae</taxon>
        <taxon>Didymellaceae</taxon>
        <taxon>Epicoccum</taxon>
    </lineage>
</organism>
<gene>
    <name evidence="5" type="ORF">B5807_04306</name>
</gene>
<feature type="region of interest" description="Disordered" evidence="3">
    <location>
        <begin position="639"/>
        <end position="665"/>
    </location>
</feature>
<dbReference type="Pfam" id="PF01585">
    <property type="entry name" value="G-patch"/>
    <property type="match status" value="1"/>
</dbReference>
<comment type="similarity">
    <text evidence="1">Belongs to the TFP11/STIP family.</text>
</comment>
<dbReference type="GO" id="GO:0003676">
    <property type="term" value="F:nucleic acid binding"/>
    <property type="evidence" value="ECO:0007669"/>
    <property type="project" value="InterPro"/>
</dbReference>
<dbReference type="PANTHER" id="PTHR23329:SF1">
    <property type="entry name" value="TUFTELIN-INTERACTING PROTEIN 11"/>
    <property type="match status" value="1"/>
</dbReference>
<evidence type="ECO:0000256" key="2">
    <source>
        <dbReference type="SAM" id="Coils"/>
    </source>
</evidence>
<dbReference type="EMBL" id="KZ107841">
    <property type="protein sequence ID" value="OSS50779.1"/>
    <property type="molecule type" value="Genomic_DNA"/>
</dbReference>
<keyword evidence="6" id="KW-1185">Reference proteome</keyword>
<dbReference type="InterPro" id="IPR045211">
    <property type="entry name" value="TFP11/STIP/Ntr1"/>
</dbReference>
<dbReference type="Proteomes" id="UP000193240">
    <property type="component" value="Unassembled WGS sequence"/>
</dbReference>
<keyword evidence="2" id="KW-0175">Coiled coil</keyword>
<feature type="domain" description="G-patch" evidence="4">
    <location>
        <begin position="77"/>
        <end position="123"/>
    </location>
</feature>
<dbReference type="InterPro" id="IPR022783">
    <property type="entry name" value="GCFC_dom"/>
</dbReference>
<feature type="coiled-coil region" evidence="2">
    <location>
        <begin position="251"/>
        <end position="278"/>
    </location>
</feature>
<feature type="compositionally biased region" description="Basic and acidic residues" evidence="3">
    <location>
        <begin position="59"/>
        <end position="71"/>
    </location>
</feature>
<evidence type="ECO:0000313" key="6">
    <source>
        <dbReference type="Proteomes" id="UP000193240"/>
    </source>
</evidence>
<dbReference type="PANTHER" id="PTHR23329">
    <property type="entry name" value="TUFTELIN-INTERACTING PROTEIN 11-RELATED"/>
    <property type="match status" value="1"/>
</dbReference>
<dbReference type="GO" id="GO:0000390">
    <property type="term" value="P:spliceosomal complex disassembly"/>
    <property type="evidence" value="ECO:0007669"/>
    <property type="project" value="InterPro"/>
</dbReference>
<dbReference type="AlphaFoldDB" id="A0A1Y2M4N9"/>
<dbReference type="GO" id="GO:0071008">
    <property type="term" value="C:U2-type post-mRNA release spliceosomal complex"/>
    <property type="evidence" value="ECO:0007669"/>
    <property type="project" value="TreeGrafter"/>
</dbReference>
<evidence type="ECO:0000256" key="1">
    <source>
        <dbReference type="ARBA" id="ARBA00010900"/>
    </source>
</evidence>
<evidence type="ECO:0000256" key="3">
    <source>
        <dbReference type="SAM" id="MobiDB-lite"/>
    </source>
</evidence>
<reference evidence="5 6" key="1">
    <citation type="journal article" date="2017" name="Genome Announc.">
        <title>Genome sequence of the saprophytic ascomycete Epicoccum nigrum ICMP 19927 strain isolated from New Zealand.</title>
        <authorList>
            <person name="Fokin M."/>
            <person name="Fleetwood D."/>
            <person name="Weir B.S."/>
            <person name="Villas-Boas S.G."/>
        </authorList>
    </citation>
    <scope>NUCLEOTIDE SEQUENCE [LARGE SCALE GENOMIC DNA]</scope>
    <source>
        <strain evidence="5 6">ICMP 19927</strain>
    </source>
</reference>
<dbReference type="OMA" id="HMRKALH"/>
<dbReference type="STRING" id="105696.A0A1Y2M4N9"/>
<dbReference type="SMART" id="SM00443">
    <property type="entry name" value="G_patch"/>
    <property type="match status" value="1"/>
</dbReference>
<proteinExistence type="inferred from homology"/>